<evidence type="ECO:0000313" key="2">
    <source>
        <dbReference type="EMBL" id="MPC66936.1"/>
    </source>
</evidence>
<name>A0A5B7HAF7_PORTR</name>
<evidence type="ECO:0000313" key="3">
    <source>
        <dbReference type="Proteomes" id="UP000324222"/>
    </source>
</evidence>
<organism evidence="2 3">
    <name type="scientific">Portunus trituberculatus</name>
    <name type="common">Swimming crab</name>
    <name type="synonym">Neptunus trituberculatus</name>
    <dbReference type="NCBI Taxonomy" id="210409"/>
    <lineage>
        <taxon>Eukaryota</taxon>
        <taxon>Metazoa</taxon>
        <taxon>Ecdysozoa</taxon>
        <taxon>Arthropoda</taxon>
        <taxon>Crustacea</taxon>
        <taxon>Multicrustacea</taxon>
        <taxon>Malacostraca</taxon>
        <taxon>Eumalacostraca</taxon>
        <taxon>Eucarida</taxon>
        <taxon>Decapoda</taxon>
        <taxon>Pleocyemata</taxon>
        <taxon>Brachyura</taxon>
        <taxon>Eubrachyura</taxon>
        <taxon>Portunoidea</taxon>
        <taxon>Portunidae</taxon>
        <taxon>Portuninae</taxon>
        <taxon>Portunus</taxon>
    </lineage>
</organism>
<feature type="compositionally biased region" description="Low complexity" evidence="1">
    <location>
        <begin position="75"/>
        <end position="91"/>
    </location>
</feature>
<dbReference type="EMBL" id="VSRR010025538">
    <property type="protein sequence ID" value="MPC66936.1"/>
    <property type="molecule type" value="Genomic_DNA"/>
</dbReference>
<keyword evidence="3" id="KW-1185">Reference proteome</keyword>
<feature type="region of interest" description="Disordered" evidence="1">
    <location>
        <begin position="59"/>
        <end position="91"/>
    </location>
</feature>
<reference evidence="2 3" key="1">
    <citation type="submission" date="2019-05" db="EMBL/GenBank/DDBJ databases">
        <title>Another draft genome of Portunus trituberculatus and its Hox gene families provides insights of decapod evolution.</title>
        <authorList>
            <person name="Jeong J.-H."/>
            <person name="Song I."/>
            <person name="Kim S."/>
            <person name="Choi T."/>
            <person name="Kim D."/>
            <person name="Ryu S."/>
            <person name="Kim W."/>
        </authorList>
    </citation>
    <scope>NUCLEOTIDE SEQUENCE [LARGE SCALE GENOMIC DNA]</scope>
    <source>
        <tissue evidence="2">Muscle</tissue>
    </source>
</reference>
<gene>
    <name evidence="2" type="ORF">E2C01_061095</name>
</gene>
<sequence>MHCSRDRFHSHAGPGGSIEYRQVCYVSLCLSRLSVDEAEAVCCVPSVLFNVFTAASQLPPTGSHHRERGGRQHQPTVSAPPASTHTPTTHPPASLTLTLCHLCLVEADD</sequence>
<proteinExistence type="predicted"/>
<evidence type="ECO:0000256" key="1">
    <source>
        <dbReference type="SAM" id="MobiDB-lite"/>
    </source>
</evidence>
<comment type="caution">
    <text evidence="2">The sequence shown here is derived from an EMBL/GenBank/DDBJ whole genome shotgun (WGS) entry which is preliminary data.</text>
</comment>
<protein>
    <submittedName>
        <fullName evidence="2">Uncharacterized protein</fullName>
    </submittedName>
</protein>
<accession>A0A5B7HAF7</accession>
<dbReference type="AlphaFoldDB" id="A0A5B7HAF7"/>
<dbReference type="Proteomes" id="UP000324222">
    <property type="component" value="Unassembled WGS sequence"/>
</dbReference>